<dbReference type="Pfam" id="PF00126">
    <property type="entry name" value="HTH_1"/>
    <property type="match status" value="1"/>
</dbReference>
<dbReference type="Gene3D" id="1.10.10.10">
    <property type="entry name" value="Winged helix-like DNA-binding domain superfamily/Winged helix DNA-binding domain"/>
    <property type="match status" value="1"/>
</dbReference>
<protein>
    <recommendedName>
        <fullName evidence="6">HTH-type transcriptional regulator TtuA</fullName>
    </recommendedName>
    <alternativeName>
        <fullName evidence="7">Tartrate utilization transcriptional regulator</fullName>
    </alternativeName>
</protein>
<dbReference type="InterPro" id="IPR000847">
    <property type="entry name" value="LysR_HTH_N"/>
</dbReference>
<feature type="domain" description="HTH lysR-type" evidence="8">
    <location>
        <begin position="3"/>
        <end position="60"/>
    </location>
</feature>
<dbReference type="SUPFAM" id="SSF53850">
    <property type="entry name" value="Periplasmic binding protein-like II"/>
    <property type="match status" value="1"/>
</dbReference>
<dbReference type="PANTHER" id="PTHR30126:SF40">
    <property type="entry name" value="HTH-TYPE TRANSCRIPTIONAL REGULATOR GLTR"/>
    <property type="match status" value="1"/>
</dbReference>
<comment type="function">
    <text evidence="5">Transcriptional regulator of the ttuABCDE tartrate utilization operon.</text>
</comment>
<keyword evidence="3 9" id="KW-0238">DNA-binding</keyword>
<gene>
    <name evidence="9" type="ORF">QE369_004745</name>
</gene>
<dbReference type="FunFam" id="1.10.10.10:FF:000001">
    <property type="entry name" value="LysR family transcriptional regulator"/>
    <property type="match status" value="1"/>
</dbReference>
<reference evidence="9" key="1">
    <citation type="submission" date="2023-08" db="EMBL/GenBank/DDBJ databases">
        <title>Functional and genomic diversity of the sorghum phyllosphere microbiome.</title>
        <authorList>
            <person name="Shade A."/>
        </authorList>
    </citation>
    <scope>NUCLEOTIDE SEQUENCE</scope>
    <source>
        <strain evidence="9">SORGH_AS_0974</strain>
    </source>
</reference>
<evidence type="ECO:0000256" key="7">
    <source>
        <dbReference type="ARBA" id="ARBA00083243"/>
    </source>
</evidence>
<dbReference type="CDD" id="cd05466">
    <property type="entry name" value="PBP2_LTTR_substrate"/>
    <property type="match status" value="1"/>
</dbReference>
<proteinExistence type="inferred from homology"/>
<dbReference type="PRINTS" id="PR00039">
    <property type="entry name" value="HTHLYSR"/>
</dbReference>
<dbReference type="PANTHER" id="PTHR30126">
    <property type="entry name" value="HTH-TYPE TRANSCRIPTIONAL REGULATOR"/>
    <property type="match status" value="1"/>
</dbReference>
<dbReference type="GO" id="GO:0000976">
    <property type="term" value="F:transcription cis-regulatory region binding"/>
    <property type="evidence" value="ECO:0007669"/>
    <property type="project" value="TreeGrafter"/>
</dbReference>
<evidence type="ECO:0000259" key="8">
    <source>
        <dbReference type="PROSITE" id="PS50931"/>
    </source>
</evidence>
<name>A0AAJ2BD49_9HYPH</name>
<accession>A0AAJ2BD49</accession>
<dbReference type="Gene3D" id="3.40.190.290">
    <property type="match status" value="1"/>
</dbReference>
<organism evidence="9 10">
    <name type="scientific">Agrobacterium larrymoorei</name>
    <dbReference type="NCBI Taxonomy" id="160699"/>
    <lineage>
        <taxon>Bacteria</taxon>
        <taxon>Pseudomonadati</taxon>
        <taxon>Pseudomonadota</taxon>
        <taxon>Alphaproteobacteria</taxon>
        <taxon>Hyphomicrobiales</taxon>
        <taxon>Rhizobiaceae</taxon>
        <taxon>Rhizobium/Agrobacterium group</taxon>
        <taxon>Agrobacterium</taxon>
    </lineage>
</organism>
<dbReference type="EMBL" id="JAVIZC010000003">
    <property type="protein sequence ID" value="MDR6104548.1"/>
    <property type="molecule type" value="Genomic_DNA"/>
</dbReference>
<evidence type="ECO:0000313" key="10">
    <source>
        <dbReference type="Proteomes" id="UP001255601"/>
    </source>
</evidence>
<dbReference type="InterPro" id="IPR036388">
    <property type="entry name" value="WH-like_DNA-bd_sf"/>
</dbReference>
<sequence length="299" mass="32490">MDFDLRQLKSFIDVADLGSFSAAAEKVGLTQPAISLHIRLLEKQLGARLIERVGRRAQPTSAGRDLLIHARRIADEVSQAIETVAPHRSGQSGRLRIGTGATALIYFLPTILREIRHLMPGVEIRVETGNTPDIIRLLENNEIDAAIVTLPVTGRSLDLREVLREELVAIFPPDATDVPAHIDADYLCAQALLLYQGGNTRKLVDGWLKGTGRRVQPVMELGSVEALKTLVEAGLGVAVVPAMAVHDAASTELQTRSLVPKLQRDLALALRRDKHMTAPLRALVAALNRQSEASARSAT</sequence>
<dbReference type="Pfam" id="PF03466">
    <property type="entry name" value="LysR_substrate"/>
    <property type="match status" value="1"/>
</dbReference>
<dbReference type="GO" id="GO:0003700">
    <property type="term" value="F:DNA-binding transcription factor activity"/>
    <property type="evidence" value="ECO:0007669"/>
    <property type="project" value="InterPro"/>
</dbReference>
<dbReference type="InterPro" id="IPR005119">
    <property type="entry name" value="LysR_subst-bd"/>
</dbReference>
<dbReference type="RefSeq" id="WP_309772721.1">
    <property type="nucleotide sequence ID" value="NZ_JAVIZC010000003.1"/>
</dbReference>
<keyword evidence="2" id="KW-0805">Transcription regulation</keyword>
<evidence type="ECO:0000256" key="1">
    <source>
        <dbReference type="ARBA" id="ARBA00009437"/>
    </source>
</evidence>
<comment type="caution">
    <text evidence="9">The sequence shown here is derived from an EMBL/GenBank/DDBJ whole genome shotgun (WGS) entry which is preliminary data.</text>
</comment>
<keyword evidence="4" id="KW-0804">Transcription</keyword>
<evidence type="ECO:0000256" key="3">
    <source>
        <dbReference type="ARBA" id="ARBA00023125"/>
    </source>
</evidence>
<evidence type="ECO:0000256" key="4">
    <source>
        <dbReference type="ARBA" id="ARBA00023163"/>
    </source>
</evidence>
<comment type="similarity">
    <text evidence="1">Belongs to the LysR transcriptional regulatory family.</text>
</comment>
<evidence type="ECO:0000313" key="9">
    <source>
        <dbReference type="EMBL" id="MDR6104548.1"/>
    </source>
</evidence>
<dbReference type="Proteomes" id="UP001255601">
    <property type="component" value="Unassembled WGS sequence"/>
</dbReference>
<dbReference type="InterPro" id="IPR036390">
    <property type="entry name" value="WH_DNA-bd_sf"/>
</dbReference>
<dbReference type="PROSITE" id="PS50931">
    <property type="entry name" value="HTH_LYSR"/>
    <property type="match status" value="1"/>
</dbReference>
<evidence type="ECO:0000256" key="6">
    <source>
        <dbReference type="ARBA" id="ARBA00067332"/>
    </source>
</evidence>
<dbReference type="AlphaFoldDB" id="A0AAJ2BD49"/>
<evidence type="ECO:0000256" key="5">
    <source>
        <dbReference type="ARBA" id="ARBA00054626"/>
    </source>
</evidence>
<evidence type="ECO:0000256" key="2">
    <source>
        <dbReference type="ARBA" id="ARBA00023015"/>
    </source>
</evidence>
<dbReference type="SUPFAM" id="SSF46785">
    <property type="entry name" value="Winged helix' DNA-binding domain"/>
    <property type="match status" value="1"/>
</dbReference>